<feature type="compositionally biased region" description="Basic and acidic residues" evidence="1">
    <location>
        <begin position="511"/>
        <end position="520"/>
    </location>
</feature>
<sequence>MPEKAGWRMRNRNRTKESKINTNAAFPAEESSHRSSGWLKSRPSTPTTATDDTRSEGSSEALTPRRATRPKISRYLSGLPHFKENIDSTFTQDWWNEIQPLPAEPPLSPEEMIRSVSKHMHGLPAQPIPISMFNGLFRVFEDHRKIKEERTRLDQELRETLDAHDSAADRWCKAEAQYQEEIRRLDLLIARGTSGMTGLAQARKHSVIKRKRINPNKATEDFVAAPLANLPEAQLNQEIKSRSKKVILQRPHSPSTQMAVLSKQLAVTGHANDIHIGTPPTATHKLTLSQKVQSELELNKMGRMNTTSSAASSADSEFAIAGDALSDEEEIGPSFSLMNTTIGHEAFIALQDLGLLVAQKKGIDPRIFINGLMQLLESDQHKLHGQDDTALPDENSNSLEVDKIMPQKCAIPPHPLKHSQSQPLLDSEERHRFGHHFSFEPGDDKSYPMAWGRSPQAQSRQAEVPNSDGLSPLTSNFQKPSKIPSPLHKPGLWNVRREGSISSLNSGGSKTENDERRDSRSSILTAYRSSNGKNPRTASPGATNYRLTENADPHVR</sequence>
<protein>
    <submittedName>
        <fullName evidence="2">Uncharacterized protein</fullName>
    </submittedName>
</protein>
<organism evidence="2 3">
    <name type="scientific">Periconia macrospinosa</name>
    <dbReference type="NCBI Taxonomy" id="97972"/>
    <lineage>
        <taxon>Eukaryota</taxon>
        <taxon>Fungi</taxon>
        <taxon>Dikarya</taxon>
        <taxon>Ascomycota</taxon>
        <taxon>Pezizomycotina</taxon>
        <taxon>Dothideomycetes</taxon>
        <taxon>Pleosporomycetidae</taxon>
        <taxon>Pleosporales</taxon>
        <taxon>Massarineae</taxon>
        <taxon>Periconiaceae</taxon>
        <taxon>Periconia</taxon>
    </lineage>
</organism>
<feature type="compositionally biased region" description="Polar residues" evidence="1">
    <location>
        <begin position="500"/>
        <end position="510"/>
    </location>
</feature>
<feature type="compositionally biased region" description="Polar residues" evidence="1">
    <location>
        <begin position="468"/>
        <end position="479"/>
    </location>
</feature>
<keyword evidence="3" id="KW-1185">Reference proteome</keyword>
<reference evidence="2 3" key="1">
    <citation type="journal article" date="2018" name="Sci. Rep.">
        <title>Comparative genomics provides insights into the lifestyle and reveals functional heterogeneity of dark septate endophytic fungi.</title>
        <authorList>
            <person name="Knapp D.G."/>
            <person name="Nemeth J.B."/>
            <person name="Barry K."/>
            <person name="Hainaut M."/>
            <person name="Henrissat B."/>
            <person name="Johnson J."/>
            <person name="Kuo A."/>
            <person name="Lim J.H.P."/>
            <person name="Lipzen A."/>
            <person name="Nolan M."/>
            <person name="Ohm R.A."/>
            <person name="Tamas L."/>
            <person name="Grigoriev I.V."/>
            <person name="Spatafora J.W."/>
            <person name="Nagy L.G."/>
            <person name="Kovacs G.M."/>
        </authorList>
    </citation>
    <scope>NUCLEOTIDE SEQUENCE [LARGE SCALE GENOMIC DNA]</scope>
    <source>
        <strain evidence="2 3">DSE2036</strain>
    </source>
</reference>
<dbReference type="STRING" id="97972.A0A2V1DGD6"/>
<gene>
    <name evidence="2" type="ORF">DM02DRAFT_631800</name>
</gene>
<dbReference type="Proteomes" id="UP000244855">
    <property type="component" value="Unassembled WGS sequence"/>
</dbReference>
<evidence type="ECO:0000313" key="2">
    <source>
        <dbReference type="EMBL" id="PVH96663.1"/>
    </source>
</evidence>
<dbReference type="OrthoDB" id="5430717at2759"/>
<dbReference type="EMBL" id="KZ805458">
    <property type="protein sequence ID" value="PVH96663.1"/>
    <property type="molecule type" value="Genomic_DNA"/>
</dbReference>
<proteinExistence type="predicted"/>
<evidence type="ECO:0000313" key="3">
    <source>
        <dbReference type="Proteomes" id="UP000244855"/>
    </source>
</evidence>
<dbReference type="AlphaFoldDB" id="A0A2V1DGD6"/>
<evidence type="ECO:0000256" key="1">
    <source>
        <dbReference type="SAM" id="MobiDB-lite"/>
    </source>
</evidence>
<accession>A0A2V1DGD6</accession>
<feature type="region of interest" description="Disordered" evidence="1">
    <location>
        <begin position="1"/>
        <end position="69"/>
    </location>
</feature>
<name>A0A2V1DGD6_9PLEO</name>
<feature type="compositionally biased region" description="Polar residues" evidence="1">
    <location>
        <begin position="521"/>
        <end position="547"/>
    </location>
</feature>
<feature type="region of interest" description="Disordered" evidence="1">
    <location>
        <begin position="435"/>
        <end position="556"/>
    </location>
</feature>